<comment type="caution">
    <text evidence="1">The sequence shown here is derived from an EMBL/GenBank/DDBJ whole genome shotgun (WGS) entry which is preliminary data.</text>
</comment>
<sequence length="160" mass="18892">MSIAENYIEYKNHVSALENDAHYKKQVLRIQQIVHQRQLVSCMNDSTWIKLLDAINSLDFPPAFMAKLLKDPIDQHAETQFLNTVPWYCGDWRPFYQEGMPIFISIEYLIVKPMLIEHQGRLIAAKILDQTDRFRNLLKSLNVMYQEYESNGGFKIYGYR</sequence>
<protein>
    <submittedName>
        <fullName evidence="1">Uncharacterized protein</fullName>
    </submittedName>
</protein>
<proteinExistence type="predicted"/>
<dbReference type="Pfam" id="PF20383">
    <property type="entry name" value="DUF6678"/>
    <property type="match status" value="1"/>
</dbReference>
<organism evidence="1 2">
    <name type="scientific">Acinetobacter nematophilus</name>
    <dbReference type="NCBI Taxonomy" id="2994642"/>
    <lineage>
        <taxon>Bacteria</taxon>
        <taxon>Pseudomonadati</taxon>
        <taxon>Pseudomonadota</taxon>
        <taxon>Gammaproteobacteria</taxon>
        <taxon>Moraxellales</taxon>
        <taxon>Moraxellaceae</taxon>
        <taxon>Acinetobacter</taxon>
    </lineage>
</organism>
<dbReference type="EMBL" id="JAPKMY010000002">
    <property type="protein sequence ID" value="MCX5467321.1"/>
    <property type="molecule type" value="Genomic_DNA"/>
</dbReference>
<evidence type="ECO:0000313" key="2">
    <source>
        <dbReference type="Proteomes" id="UP001146019"/>
    </source>
</evidence>
<reference evidence="1" key="1">
    <citation type="submission" date="2022-11" db="EMBL/GenBank/DDBJ databases">
        <title>Biodiversity and phylogenetic relationships of bacteria.</title>
        <authorList>
            <person name="Machado R.A.R."/>
            <person name="Bhat A."/>
            <person name="Loulou A."/>
            <person name="Kallel S."/>
        </authorList>
    </citation>
    <scope>NUCLEOTIDE SEQUENCE</scope>
    <source>
        <strain evidence="1">A-IN1</strain>
    </source>
</reference>
<accession>A0A9X3DUA7</accession>
<keyword evidence="2" id="KW-1185">Reference proteome</keyword>
<dbReference type="AlphaFoldDB" id="A0A9X3DUA7"/>
<dbReference type="Proteomes" id="UP001146019">
    <property type="component" value="Unassembled WGS sequence"/>
</dbReference>
<evidence type="ECO:0000313" key="1">
    <source>
        <dbReference type="EMBL" id="MCX5467321.1"/>
    </source>
</evidence>
<dbReference type="InterPro" id="IPR046500">
    <property type="entry name" value="DUF6678"/>
</dbReference>
<gene>
    <name evidence="1" type="ORF">OSH00_06135</name>
</gene>
<dbReference type="RefSeq" id="WP_266129690.1">
    <property type="nucleotide sequence ID" value="NZ_JAPKMY010000002.1"/>
</dbReference>
<name>A0A9X3DUA7_9GAMM</name>